<sequence length="290" mass="30135">MFLQQVVNGLSVGSVYALIASGYSLIYSLLGFSNWAHGDIAMVGAYIALIAQTSGHVPFWLAVVLAIAGAGCVSMLSDMVAYRRIRNNHSPKMFLMIAAMGLSITLQNLIMVTVGPRFRTYGDVIPVRSIRLGGISLGVLDLLTMGIIVVALVALGLLIGRTKFGLGVRAASSNMVTASVLGVDVNLYIRLVFLLAGVFAGMAGVLLGLKYNIYPTMGSIALKAFIACVVGGLGSVPGAILGGVTIGVMEALVGGFISSGLRDAFTFALLIAILLVRPSGLLGKNIVDKA</sequence>
<evidence type="ECO:0000256" key="6">
    <source>
        <dbReference type="ARBA" id="ARBA00022970"/>
    </source>
</evidence>
<evidence type="ECO:0000256" key="8">
    <source>
        <dbReference type="ARBA" id="ARBA00023136"/>
    </source>
</evidence>
<feature type="transmembrane region" description="Helical" evidence="10">
    <location>
        <begin position="252"/>
        <end position="276"/>
    </location>
</feature>
<dbReference type="PANTHER" id="PTHR11795">
    <property type="entry name" value="BRANCHED-CHAIN AMINO ACID TRANSPORT SYSTEM PERMEASE PROTEIN LIVH"/>
    <property type="match status" value="1"/>
</dbReference>
<feature type="transmembrane region" description="Helical" evidence="10">
    <location>
        <begin position="189"/>
        <end position="209"/>
    </location>
</feature>
<dbReference type="GO" id="GO:0005886">
    <property type="term" value="C:plasma membrane"/>
    <property type="evidence" value="ECO:0007669"/>
    <property type="project" value="UniProtKB-SubCell"/>
</dbReference>
<dbReference type="GO" id="GO:0015188">
    <property type="term" value="F:L-isoleucine transmembrane transporter activity"/>
    <property type="evidence" value="ECO:0007669"/>
    <property type="project" value="TreeGrafter"/>
</dbReference>
<keyword evidence="8 10" id="KW-0472">Membrane</keyword>
<evidence type="ECO:0000256" key="2">
    <source>
        <dbReference type="ARBA" id="ARBA00022448"/>
    </source>
</evidence>
<evidence type="ECO:0000313" key="12">
    <source>
        <dbReference type="Proteomes" id="UP000266328"/>
    </source>
</evidence>
<dbReference type="CDD" id="cd06582">
    <property type="entry name" value="TM_PBP1_LivH_like"/>
    <property type="match status" value="1"/>
</dbReference>
<accession>A0A398CWH5</accession>
<comment type="similarity">
    <text evidence="9">Belongs to the binding-protein-dependent transport system permease family. LivHM subfamily.</text>
</comment>
<evidence type="ECO:0000256" key="10">
    <source>
        <dbReference type="SAM" id="Phobius"/>
    </source>
</evidence>
<dbReference type="GO" id="GO:0015190">
    <property type="term" value="F:L-leucine transmembrane transporter activity"/>
    <property type="evidence" value="ECO:0007669"/>
    <property type="project" value="TreeGrafter"/>
</dbReference>
<feature type="transmembrane region" description="Helical" evidence="10">
    <location>
        <begin position="93"/>
        <end position="115"/>
    </location>
</feature>
<evidence type="ECO:0000313" key="11">
    <source>
        <dbReference type="EMBL" id="RIE06550.1"/>
    </source>
</evidence>
<dbReference type="AlphaFoldDB" id="A0A398CWH5"/>
<protein>
    <submittedName>
        <fullName evidence="11">Branched-chain amino acid ABC transporter permease</fullName>
    </submittedName>
</protein>
<evidence type="ECO:0000256" key="4">
    <source>
        <dbReference type="ARBA" id="ARBA00022519"/>
    </source>
</evidence>
<evidence type="ECO:0000256" key="9">
    <source>
        <dbReference type="ARBA" id="ARBA00037998"/>
    </source>
</evidence>
<proteinExistence type="inferred from homology"/>
<dbReference type="EMBL" id="QXIS01000007">
    <property type="protein sequence ID" value="RIE06550.1"/>
    <property type="molecule type" value="Genomic_DNA"/>
</dbReference>
<dbReference type="OrthoDB" id="9807115at2"/>
<gene>
    <name evidence="11" type="ORF">SMC7_01665</name>
</gene>
<feature type="transmembrane region" description="Helical" evidence="10">
    <location>
        <begin position="6"/>
        <end position="27"/>
    </location>
</feature>
<dbReference type="GO" id="GO:0042941">
    <property type="term" value="P:D-alanine transmembrane transport"/>
    <property type="evidence" value="ECO:0007669"/>
    <property type="project" value="TreeGrafter"/>
</dbReference>
<comment type="caution">
    <text evidence="11">The sequence shown here is derived from an EMBL/GenBank/DDBJ whole genome shotgun (WGS) entry which is preliminary data.</text>
</comment>
<keyword evidence="5 10" id="KW-0812">Transmembrane</keyword>
<keyword evidence="6" id="KW-0029">Amino-acid transport</keyword>
<evidence type="ECO:0000256" key="1">
    <source>
        <dbReference type="ARBA" id="ARBA00004651"/>
    </source>
</evidence>
<dbReference type="GO" id="GO:0005304">
    <property type="term" value="F:L-valine transmembrane transporter activity"/>
    <property type="evidence" value="ECO:0007669"/>
    <property type="project" value="TreeGrafter"/>
</dbReference>
<evidence type="ECO:0000256" key="3">
    <source>
        <dbReference type="ARBA" id="ARBA00022475"/>
    </source>
</evidence>
<keyword evidence="4" id="KW-0997">Cell inner membrane</keyword>
<evidence type="ECO:0000256" key="7">
    <source>
        <dbReference type="ARBA" id="ARBA00022989"/>
    </source>
</evidence>
<keyword evidence="3" id="KW-1003">Cell membrane</keyword>
<dbReference type="InterPro" id="IPR001851">
    <property type="entry name" value="ABC_transp_permease"/>
</dbReference>
<organism evidence="11 12">
    <name type="scientific">Candidatus Cryosericum terrychapinii</name>
    <dbReference type="NCBI Taxonomy" id="2290919"/>
    <lineage>
        <taxon>Bacteria</taxon>
        <taxon>Pseudomonadati</taxon>
        <taxon>Caldisericota/Cryosericota group</taxon>
        <taxon>Candidatus Cryosericota</taxon>
        <taxon>Candidatus Cryosericia</taxon>
        <taxon>Candidatus Cryosericales</taxon>
        <taxon>Candidatus Cryosericaceae</taxon>
        <taxon>Candidatus Cryosericum</taxon>
    </lineage>
</organism>
<feature type="transmembrane region" description="Helical" evidence="10">
    <location>
        <begin position="59"/>
        <end position="81"/>
    </location>
</feature>
<comment type="subcellular location">
    <subcellularLocation>
        <location evidence="1">Cell membrane</location>
        <topology evidence="1">Multi-pass membrane protein</topology>
    </subcellularLocation>
</comment>
<keyword evidence="12" id="KW-1185">Reference proteome</keyword>
<feature type="transmembrane region" description="Helical" evidence="10">
    <location>
        <begin position="221"/>
        <end position="246"/>
    </location>
</feature>
<dbReference type="InterPro" id="IPR052157">
    <property type="entry name" value="BCAA_transport_permease"/>
</dbReference>
<name>A0A398CWH5_9BACT</name>
<dbReference type="RefSeq" id="WP_119088648.1">
    <property type="nucleotide sequence ID" value="NZ_QXIS01000007.1"/>
</dbReference>
<keyword evidence="2" id="KW-0813">Transport</keyword>
<dbReference type="Pfam" id="PF02653">
    <property type="entry name" value="BPD_transp_2"/>
    <property type="match status" value="1"/>
</dbReference>
<dbReference type="GO" id="GO:0015808">
    <property type="term" value="P:L-alanine transport"/>
    <property type="evidence" value="ECO:0007669"/>
    <property type="project" value="TreeGrafter"/>
</dbReference>
<dbReference type="Proteomes" id="UP000266328">
    <property type="component" value="Unassembled WGS sequence"/>
</dbReference>
<evidence type="ECO:0000256" key="5">
    <source>
        <dbReference type="ARBA" id="ARBA00022692"/>
    </source>
</evidence>
<keyword evidence="7 10" id="KW-1133">Transmembrane helix</keyword>
<dbReference type="PANTHER" id="PTHR11795:SF371">
    <property type="entry name" value="HIGH-AFFINITY BRANCHED-CHAIN AMINO ACID TRANSPORT SYSTEM PERMEASE PROTEIN LIVH"/>
    <property type="match status" value="1"/>
</dbReference>
<dbReference type="GO" id="GO:1903806">
    <property type="term" value="P:L-isoleucine import across plasma membrane"/>
    <property type="evidence" value="ECO:0007669"/>
    <property type="project" value="TreeGrafter"/>
</dbReference>
<feature type="transmembrane region" description="Helical" evidence="10">
    <location>
        <begin position="135"/>
        <end position="159"/>
    </location>
</feature>
<reference evidence="11 12" key="1">
    <citation type="submission" date="2018-09" db="EMBL/GenBank/DDBJ databases">
        <title>Discovery and Ecogenomic Context for Candidatus Cryosericales, a Global Caldiserica Order Active in Thawing Permafrost.</title>
        <authorList>
            <person name="Martinez M.A."/>
            <person name="Woodcroft B.J."/>
            <person name="Ignacio Espinoza J.C."/>
            <person name="Zayed A."/>
            <person name="Singleton C.M."/>
            <person name="Boyd J."/>
            <person name="Li Y.-F."/>
            <person name="Purvine S."/>
            <person name="Maughan H."/>
            <person name="Hodgkins S.B."/>
            <person name="Anderson D."/>
            <person name="Sederholm M."/>
            <person name="Temperton B."/>
            <person name="Saleska S.R."/>
            <person name="Tyson G.W."/>
            <person name="Rich V.I."/>
        </authorList>
    </citation>
    <scope>NUCLEOTIDE SEQUENCE [LARGE SCALE GENOMIC DNA]</scope>
    <source>
        <strain evidence="11 12">SMC7</strain>
    </source>
</reference>
<dbReference type="GO" id="GO:0015192">
    <property type="term" value="F:L-phenylalanine transmembrane transporter activity"/>
    <property type="evidence" value="ECO:0007669"/>
    <property type="project" value="TreeGrafter"/>
</dbReference>